<name>A0A3S9N5Y7_9BURK</name>
<sequence>MGLLFVLQPYFEEPLDHWLREILTPGCNFGGDPGWAIEYVRAEDGQVKYKIWADYEMSGIEPDEGVFGEELFRSAMRNSLIALAERYPSKSREARETIARYGL</sequence>
<organism evidence="1 2">
    <name type="scientific">Burkholderia cenocepacia</name>
    <dbReference type="NCBI Taxonomy" id="95486"/>
    <lineage>
        <taxon>Bacteria</taxon>
        <taxon>Pseudomonadati</taxon>
        <taxon>Pseudomonadota</taxon>
        <taxon>Betaproteobacteria</taxon>
        <taxon>Burkholderiales</taxon>
        <taxon>Burkholderiaceae</taxon>
        <taxon>Burkholderia</taxon>
        <taxon>Burkholderia cepacia complex</taxon>
    </lineage>
</organism>
<reference evidence="1 2" key="1">
    <citation type="submission" date="2018-12" db="EMBL/GenBank/DDBJ databases">
        <title>Cadmium resistance mechanism in endophytic bacteria Burkholderia cenocepacia YG-3.</title>
        <authorList>
            <person name="Zhang X."/>
            <person name="Wang X."/>
            <person name="Zhu Y."/>
        </authorList>
    </citation>
    <scope>NUCLEOTIDE SEQUENCE [LARGE SCALE GENOMIC DNA]</scope>
    <source>
        <strain evidence="1 2">YG-3</strain>
    </source>
</reference>
<dbReference type="EMBL" id="CP034545">
    <property type="protein sequence ID" value="AZQ51095.1"/>
    <property type="molecule type" value="Genomic_DNA"/>
</dbReference>
<dbReference type="RefSeq" id="WP_126361351.1">
    <property type="nucleotide sequence ID" value="NZ_CP034545.1"/>
</dbReference>
<dbReference type="Proteomes" id="UP000277191">
    <property type="component" value="Chromosome 1"/>
</dbReference>
<evidence type="ECO:0000313" key="1">
    <source>
        <dbReference type="EMBL" id="AZQ51095.1"/>
    </source>
</evidence>
<accession>A0A3S9N5Y7</accession>
<dbReference type="AlphaFoldDB" id="A0A3S9N5Y7"/>
<evidence type="ECO:0000313" key="2">
    <source>
        <dbReference type="Proteomes" id="UP000277191"/>
    </source>
</evidence>
<gene>
    <name evidence="1" type="ORF">D5R55_08815</name>
</gene>
<proteinExistence type="predicted"/>
<protein>
    <submittedName>
        <fullName evidence="1">Uncharacterized protein</fullName>
    </submittedName>
</protein>